<dbReference type="SUPFAM" id="SSF57850">
    <property type="entry name" value="RING/U-box"/>
    <property type="match status" value="1"/>
</dbReference>
<evidence type="ECO:0000256" key="5">
    <source>
        <dbReference type="SAM" id="MobiDB-lite"/>
    </source>
</evidence>
<dbReference type="Pfam" id="PF13920">
    <property type="entry name" value="zf-C3HC4_3"/>
    <property type="match status" value="1"/>
</dbReference>
<keyword evidence="8" id="KW-1185">Reference proteome</keyword>
<evidence type="ECO:0000313" key="8">
    <source>
        <dbReference type="Proteomes" id="UP000245119"/>
    </source>
</evidence>
<dbReference type="EMBL" id="PZQS01000014">
    <property type="protein sequence ID" value="PVD19027.1"/>
    <property type="molecule type" value="Genomic_DNA"/>
</dbReference>
<dbReference type="FunFam" id="1.10.1170.10:FF:000002">
    <property type="entry name" value="Baculoviral IAP repeat containing 7"/>
    <property type="match status" value="1"/>
</dbReference>
<dbReference type="STRING" id="400727.A0A2T7NCY7"/>
<keyword evidence="1" id="KW-0479">Metal-binding</keyword>
<dbReference type="GO" id="GO:0008270">
    <property type="term" value="F:zinc ion binding"/>
    <property type="evidence" value="ECO:0007669"/>
    <property type="project" value="UniProtKB-KW"/>
</dbReference>
<accession>A0A2T7NCY7</accession>
<evidence type="ECO:0000256" key="4">
    <source>
        <dbReference type="PROSITE-ProRule" id="PRU00175"/>
    </source>
</evidence>
<organism evidence="7 8">
    <name type="scientific">Pomacea canaliculata</name>
    <name type="common">Golden apple snail</name>
    <dbReference type="NCBI Taxonomy" id="400727"/>
    <lineage>
        <taxon>Eukaryota</taxon>
        <taxon>Metazoa</taxon>
        <taxon>Spiralia</taxon>
        <taxon>Lophotrochozoa</taxon>
        <taxon>Mollusca</taxon>
        <taxon>Gastropoda</taxon>
        <taxon>Caenogastropoda</taxon>
        <taxon>Architaenioglossa</taxon>
        <taxon>Ampullarioidea</taxon>
        <taxon>Ampullariidae</taxon>
        <taxon>Pomacea</taxon>
    </lineage>
</organism>
<comment type="caution">
    <text evidence="7">The sequence shown here is derived from an EMBL/GenBank/DDBJ whole genome shotgun (WGS) entry which is preliminary data.</text>
</comment>
<dbReference type="OrthoDB" id="10251804at2759"/>
<dbReference type="Gene3D" id="3.30.40.10">
    <property type="entry name" value="Zinc/RING finger domain, C3HC4 (zinc finger)"/>
    <property type="match status" value="1"/>
</dbReference>
<evidence type="ECO:0000313" key="7">
    <source>
        <dbReference type="EMBL" id="PVD19027.1"/>
    </source>
</evidence>
<sequence>MCTQKGSPVQSYPACVEAVSEMAPMSITDIYSVYKQLALKMNSVRDADTDHGRPLTVEEGASRRQMTDEHCAISAQMLLQEVEGMAPVDSGIFVDGVSHCHDADNKDPSSAEGESGHVQHGTDDGAFRDSQETATPQPVQTPVVSTATTSTTPGDCPHHEPTQQSISKGDDQIQVLPSASASSGTATATAHDESKMAVEDSTEERSQRKRFLKEKLVALRAENRKLKARQVCRQCHQRPVALTFLPCGHFCYCEKCGSSFEVCPVCKRTILADVRTIVS</sequence>
<keyword evidence="3" id="KW-0862">Zinc</keyword>
<dbReference type="SMR" id="A0A2T7NCY7"/>
<evidence type="ECO:0000256" key="2">
    <source>
        <dbReference type="ARBA" id="ARBA00022771"/>
    </source>
</evidence>
<evidence type="ECO:0000256" key="1">
    <source>
        <dbReference type="ARBA" id="ARBA00022723"/>
    </source>
</evidence>
<feature type="compositionally biased region" description="Low complexity" evidence="5">
    <location>
        <begin position="178"/>
        <end position="189"/>
    </location>
</feature>
<dbReference type="Proteomes" id="UP000245119">
    <property type="component" value="Linkage Group LG14"/>
</dbReference>
<proteinExistence type="predicted"/>
<gene>
    <name evidence="7" type="ORF">C0Q70_21586</name>
</gene>
<evidence type="ECO:0000259" key="6">
    <source>
        <dbReference type="PROSITE" id="PS50089"/>
    </source>
</evidence>
<feature type="domain" description="RING-type" evidence="6">
    <location>
        <begin position="232"/>
        <end position="267"/>
    </location>
</feature>
<dbReference type="PROSITE" id="PS50089">
    <property type="entry name" value="ZF_RING_2"/>
    <property type="match status" value="1"/>
</dbReference>
<feature type="compositionally biased region" description="Basic and acidic residues" evidence="5">
    <location>
        <begin position="190"/>
        <end position="206"/>
    </location>
</feature>
<dbReference type="AlphaFoldDB" id="A0A2T7NCY7"/>
<feature type="region of interest" description="Disordered" evidence="5">
    <location>
        <begin position="99"/>
        <end position="206"/>
    </location>
</feature>
<dbReference type="InterPro" id="IPR013083">
    <property type="entry name" value="Znf_RING/FYVE/PHD"/>
</dbReference>
<evidence type="ECO:0000256" key="3">
    <source>
        <dbReference type="ARBA" id="ARBA00022833"/>
    </source>
</evidence>
<feature type="compositionally biased region" description="Basic and acidic residues" evidence="5">
    <location>
        <begin position="99"/>
        <end position="131"/>
    </location>
</feature>
<name>A0A2T7NCY7_POMCA</name>
<reference evidence="7 8" key="1">
    <citation type="submission" date="2018-04" db="EMBL/GenBank/DDBJ databases">
        <title>The genome of golden apple snail Pomacea canaliculata provides insight into stress tolerance and invasive adaptation.</title>
        <authorList>
            <person name="Liu C."/>
            <person name="Liu B."/>
            <person name="Ren Y."/>
            <person name="Zhang Y."/>
            <person name="Wang H."/>
            <person name="Li S."/>
            <person name="Jiang F."/>
            <person name="Yin L."/>
            <person name="Zhang G."/>
            <person name="Qian W."/>
            <person name="Fan W."/>
        </authorList>
    </citation>
    <scope>NUCLEOTIDE SEQUENCE [LARGE SCALE GENOMIC DNA]</scope>
    <source>
        <strain evidence="7">SZHN2017</strain>
        <tissue evidence="7">Muscle</tissue>
    </source>
</reference>
<protein>
    <recommendedName>
        <fullName evidence="6">RING-type domain-containing protein</fullName>
    </recommendedName>
</protein>
<dbReference type="InterPro" id="IPR001841">
    <property type="entry name" value="Znf_RING"/>
</dbReference>
<keyword evidence="2 4" id="KW-0863">Zinc-finger</keyword>
<feature type="compositionally biased region" description="Low complexity" evidence="5">
    <location>
        <begin position="133"/>
        <end position="153"/>
    </location>
</feature>